<dbReference type="Gene3D" id="3.30.200.20">
    <property type="entry name" value="Phosphorylase Kinase, domain 1"/>
    <property type="match status" value="1"/>
</dbReference>
<dbReference type="GO" id="GO:0005524">
    <property type="term" value="F:ATP binding"/>
    <property type="evidence" value="ECO:0007669"/>
    <property type="project" value="UniProtKB-KW"/>
</dbReference>
<evidence type="ECO:0000256" key="3">
    <source>
        <dbReference type="ARBA" id="ARBA00022741"/>
    </source>
</evidence>
<evidence type="ECO:0000256" key="5">
    <source>
        <dbReference type="ARBA" id="ARBA00022840"/>
    </source>
</evidence>
<reference evidence="9" key="1">
    <citation type="submission" date="2017-02" db="UniProtKB">
        <authorList>
            <consortium name="WormBaseParasite"/>
        </authorList>
    </citation>
    <scope>IDENTIFICATION</scope>
</reference>
<evidence type="ECO:0000256" key="4">
    <source>
        <dbReference type="ARBA" id="ARBA00022777"/>
    </source>
</evidence>
<dbReference type="AlphaFoldDB" id="A0A0N5CS63"/>
<keyword evidence="1" id="KW-0723">Serine/threonine-protein kinase</keyword>
<protein>
    <submittedName>
        <fullName evidence="9">Protein kinase domain-containing protein</fullName>
    </submittedName>
</protein>
<organism evidence="9">
    <name type="scientific">Thelazia callipaeda</name>
    <name type="common">Oriental eyeworm</name>
    <name type="synonym">Parasitic nematode</name>
    <dbReference type="NCBI Taxonomy" id="103827"/>
    <lineage>
        <taxon>Eukaryota</taxon>
        <taxon>Metazoa</taxon>
        <taxon>Ecdysozoa</taxon>
        <taxon>Nematoda</taxon>
        <taxon>Chromadorea</taxon>
        <taxon>Rhabditida</taxon>
        <taxon>Spirurina</taxon>
        <taxon>Spiruromorpha</taxon>
        <taxon>Thelazioidea</taxon>
        <taxon>Thelaziidae</taxon>
        <taxon>Thelazia</taxon>
    </lineage>
</organism>
<dbReference type="PROSITE" id="PS00108">
    <property type="entry name" value="PROTEIN_KINASE_ST"/>
    <property type="match status" value="1"/>
</dbReference>
<dbReference type="PANTHER" id="PTHR24355:SF30">
    <property type="entry name" value="SERINE_THREONINE-PROTEIN KINASE 32B ISOFORM X1"/>
    <property type="match status" value="1"/>
</dbReference>
<reference evidence="7 8" key="2">
    <citation type="submission" date="2018-11" db="EMBL/GenBank/DDBJ databases">
        <authorList>
            <consortium name="Pathogen Informatics"/>
        </authorList>
    </citation>
    <scope>NUCLEOTIDE SEQUENCE [LARGE SCALE GENOMIC DNA]</scope>
</reference>
<evidence type="ECO:0000313" key="9">
    <source>
        <dbReference type="WBParaSite" id="TCLT_0000306401-mRNA-1"/>
    </source>
</evidence>
<dbReference type="PANTHER" id="PTHR24355">
    <property type="entry name" value="G PROTEIN-COUPLED RECEPTOR KINASE/RIBOSOMAL PROTEIN S6 KINASE"/>
    <property type="match status" value="1"/>
</dbReference>
<evidence type="ECO:0000256" key="2">
    <source>
        <dbReference type="ARBA" id="ARBA00022679"/>
    </source>
</evidence>
<dbReference type="WBParaSite" id="TCLT_0000306401-mRNA-1">
    <property type="protein sequence ID" value="TCLT_0000306401-mRNA-1"/>
    <property type="gene ID" value="TCLT_0000306401"/>
</dbReference>
<dbReference type="FunFam" id="1.10.510.10:FF:000551">
    <property type="entry name" value="Non-specific serine/threonine protein kinase"/>
    <property type="match status" value="1"/>
</dbReference>
<feature type="domain" description="Protein kinase" evidence="6">
    <location>
        <begin position="1"/>
        <end position="218"/>
    </location>
</feature>
<evidence type="ECO:0000313" key="8">
    <source>
        <dbReference type="Proteomes" id="UP000276776"/>
    </source>
</evidence>
<dbReference type="STRING" id="103827.A0A0N5CS63"/>
<name>A0A0N5CS63_THECL</name>
<dbReference type="Pfam" id="PF00069">
    <property type="entry name" value="Pkinase"/>
    <property type="match status" value="1"/>
</dbReference>
<dbReference type="EMBL" id="UYYF01000938">
    <property type="protein sequence ID" value="VDM99345.1"/>
    <property type="molecule type" value="Genomic_DNA"/>
</dbReference>
<dbReference type="GO" id="GO:0001664">
    <property type="term" value="F:G protein-coupled receptor binding"/>
    <property type="evidence" value="ECO:0007669"/>
    <property type="project" value="TreeGrafter"/>
</dbReference>
<evidence type="ECO:0000256" key="1">
    <source>
        <dbReference type="ARBA" id="ARBA00022527"/>
    </source>
</evidence>
<dbReference type="InterPro" id="IPR011009">
    <property type="entry name" value="Kinase-like_dom_sf"/>
</dbReference>
<dbReference type="InterPro" id="IPR000719">
    <property type="entry name" value="Prot_kinase_dom"/>
</dbReference>
<dbReference type="PROSITE" id="PS50011">
    <property type="entry name" value="PROTEIN_KINASE_DOM"/>
    <property type="match status" value="1"/>
</dbReference>
<dbReference type="OrthoDB" id="2156623at2759"/>
<keyword evidence="4" id="KW-0418">Kinase</keyword>
<keyword evidence="3" id="KW-0547">Nucleotide-binding</keyword>
<gene>
    <name evidence="7" type="ORF">TCLT_LOCUS3064</name>
</gene>
<proteinExistence type="predicted"/>
<sequence length="271" mass="31957">MLLLIYYYNKLKLNLQDESYMYMVSDLLLGGDLRYHLNQQGRFAEDRSKLYVCEIALALDYLHKEMIVHRDVKPENILLDDEGHAHLTDFNLATRLAPNTCATSFSGTKPYMAPEVLLCSLGYLTGYDYRVDWYSLGICFYEMLMGRRPFDYTTHLSSEQVLYLMSKSLLALPSHWPSDLISFISCMLRFRRTAPVFIPRSDRMNCDPIYELEMHIIGSLEKNYRDQRQKNHTKDEKRMNEISQAFISYNREYQCCANQKVFFTNQIPNLY</sequence>
<accession>A0A0N5CS63</accession>
<dbReference type="GO" id="GO:0009966">
    <property type="term" value="P:regulation of signal transduction"/>
    <property type="evidence" value="ECO:0007669"/>
    <property type="project" value="TreeGrafter"/>
</dbReference>
<dbReference type="Gene3D" id="1.10.510.10">
    <property type="entry name" value="Transferase(Phosphotransferase) domain 1"/>
    <property type="match status" value="1"/>
</dbReference>
<dbReference type="OMA" id="MRITTMA"/>
<evidence type="ECO:0000313" key="7">
    <source>
        <dbReference type="EMBL" id="VDM99345.1"/>
    </source>
</evidence>
<dbReference type="GO" id="GO:0007186">
    <property type="term" value="P:G protein-coupled receptor signaling pathway"/>
    <property type="evidence" value="ECO:0007669"/>
    <property type="project" value="TreeGrafter"/>
</dbReference>
<keyword evidence="2" id="KW-0808">Transferase</keyword>
<keyword evidence="5" id="KW-0067">ATP-binding</keyword>
<dbReference type="SUPFAM" id="SSF56112">
    <property type="entry name" value="Protein kinase-like (PK-like)"/>
    <property type="match status" value="1"/>
</dbReference>
<dbReference type="InterPro" id="IPR008271">
    <property type="entry name" value="Ser/Thr_kinase_AS"/>
</dbReference>
<dbReference type="Proteomes" id="UP000276776">
    <property type="component" value="Unassembled WGS sequence"/>
</dbReference>
<evidence type="ECO:0000259" key="6">
    <source>
        <dbReference type="PROSITE" id="PS50011"/>
    </source>
</evidence>
<dbReference type="GO" id="GO:0004703">
    <property type="term" value="F:G protein-coupled receptor kinase activity"/>
    <property type="evidence" value="ECO:0007669"/>
    <property type="project" value="TreeGrafter"/>
</dbReference>
<dbReference type="SMART" id="SM00220">
    <property type="entry name" value="S_TKc"/>
    <property type="match status" value="1"/>
</dbReference>
<keyword evidence="8" id="KW-1185">Reference proteome</keyword>